<dbReference type="Proteomes" id="UP000887013">
    <property type="component" value="Unassembled WGS sequence"/>
</dbReference>
<evidence type="ECO:0000256" key="12">
    <source>
        <dbReference type="RuleBase" id="RU000679"/>
    </source>
</evidence>
<gene>
    <name evidence="14" type="primary">AVEN_77921_1</name>
    <name evidence="14" type="ORF">NPIL_280291</name>
</gene>
<keyword evidence="7" id="KW-0915">Sodium</keyword>
<comment type="caution">
    <text evidence="14">The sequence shown here is derived from an EMBL/GenBank/DDBJ whole genome shotgun (WGS) entry which is preliminary data.</text>
</comment>
<dbReference type="OrthoDB" id="6423474at2759"/>
<dbReference type="Gene3D" id="1.10.287.770">
    <property type="entry name" value="YojJ-like"/>
    <property type="match status" value="1"/>
</dbReference>
<comment type="similarity">
    <text evidence="2 12">Belongs to the amiloride-sensitive sodium channel (TC 1.A.6) family.</text>
</comment>
<evidence type="ECO:0000256" key="7">
    <source>
        <dbReference type="ARBA" id="ARBA00023053"/>
    </source>
</evidence>
<organism evidence="14 15">
    <name type="scientific">Nephila pilipes</name>
    <name type="common">Giant wood spider</name>
    <name type="synonym">Nephila maculata</name>
    <dbReference type="NCBI Taxonomy" id="299642"/>
    <lineage>
        <taxon>Eukaryota</taxon>
        <taxon>Metazoa</taxon>
        <taxon>Ecdysozoa</taxon>
        <taxon>Arthropoda</taxon>
        <taxon>Chelicerata</taxon>
        <taxon>Arachnida</taxon>
        <taxon>Araneae</taxon>
        <taxon>Araneomorphae</taxon>
        <taxon>Entelegynae</taxon>
        <taxon>Araneoidea</taxon>
        <taxon>Nephilidae</taxon>
        <taxon>Nephila</taxon>
    </lineage>
</organism>
<evidence type="ECO:0000256" key="9">
    <source>
        <dbReference type="ARBA" id="ARBA00023136"/>
    </source>
</evidence>
<keyword evidence="8 12" id="KW-0406">Ion transport</keyword>
<proteinExistence type="inferred from homology"/>
<feature type="transmembrane region" description="Helical" evidence="13">
    <location>
        <begin position="431"/>
        <end position="454"/>
    </location>
</feature>
<comment type="subcellular location">
    <subcellularLocation>
        <location evidence="1">Membrane</location>
        <topology evidence="1">Multi-pass membrane protein</topology>
    </subcellularLocation>
</comment>
<evidence type="ECO:0000256" key="13">
    <source>
        <dbReference type="SAM" id="Phobius"/>
    </source>
</evidence>
<keyword evidence="15" id="KW-1185">Reference proteome</keyword>
<dbReference type="GO" id="GO:0005886">
    <property type="term" value="C:plasma membrane"/>
    <property type="evidence" value="ECO:0007669"/>
    <property type="project" value="TreeGrafter"/>
</dbReference>
<evidence type="ECO:0000256" key="5">
    <source>
        <dbReference type="ARBA" id="ARBA00022692"/>
    </source>
</evidence>
<evidence type="ECO:0000256" key="3">
    <source>
        <dbReference type="ARBA" id="ARBA00022448"/>
    </source>
</evidence>
<evidence type="ECO:0000313" key="14">
    <source>
        <dbReference type="EMBL" id="GFU48827.1"/>
    </source>
</evidence>
<dbReference type="Pfam" id="PF00858">
    <property type="entry name" value="ASC"/>
    <property type="match status" value="1"/>
</dbReference>
<evidence type="ECO:0000256" key="8">
    <source>
        <dbReference type="ARBA" id="ARBA00023065"/>
    </source>
</evidence>
<reference evidence="14" key="1">
    <citation type="submission" date="2020-08" db="EMBL/GenBank/DDBJ databases">
        <title>Multicomponent nature underlies the extraordinary mechanical properties of spider dragline silk.</title>
        <authorList>
            <person name="Kono N."/>
            <person name="Nakamura H."/>
            <person name="Mori M."/>
            <person name="Yoshida Y."/>
            <person name="Ohtoshi R."/>
            <person name="Malay A.D."/>
            <person name="Moran D.A.P."/>
            <person name="Tomita M."/>
            <person name="Numata K."/>
            <person name="Arakawa K."/>
        </authorList>
    </citation>
    <scope>NUCLEOTIDE SEQUENCE</scope>
</reference>
<dbReference type="AlphaFoldDB" id="A0A8X6UQH2"/>
<evidence type="ECO:0000256" key="2">
    <source>
        <dbReference type="ARBA" id="ARBA00007193"/>
    </source>
</evidence>
<evidence type="ECO:0000256" key="4">
    <source>
        <dbReference type="ARBA" id="ARBA00022461"/>
    </source>
</evidence>
<feature type="transmembrane region" description="Helical" evidence="13">
    <location>
        <begin position="12"/>
        <end position="36"/>
    </location>
</feature>
<keyword evidence="3 12" id="KW-0813">Transport</keyword>
<keyword evidence="11 12" id="KW-0407">Ion channel</keyword>
<keyword evidence="10 12" id="KW-0739">Sodium transport</keyword>
<name>A0A8X6UQH2_NEPPI</name>
<dbReference type="PANTHER" id="PTHR11690">
    <property type="entry name" value="AMILORIDE-SENSITIVE SODIUM CHANNEL-RELATED"/>
    <property type="match status" value="1"/>
</dbReference>
<keyword evidence="9 13" id="KW-0472">Membrane</keyword>
<dbReference type="EMBL" id="BMAW01037517">
    <property type="protein sequence ID" value="GFU48827.1"/>
    <property type="molecule type" value="Genomic_DNA"/>
</dbReference>
<evidence type="ECO:0000256" key="10">
    <source>
        <dbReference type="ARBA" id="ARBA00023201"/>
    </source>
</evidence>
<evidence type="ECO:0000313" key="15">
    <source>
        <dbReference type="Proteomes" id="UP000887013"/>
    </source>
</evidence>
<keyword evidence="6 13" id="KW-1133">Transmembrane helix</keyword>
<evidence type="ECO:0000256" key="1">
    <source>
        <dbReference type="ARBA" id="ARBA00004141"/>
    </source>
</evidence>
<dbReference type="InterPro" id="IPR001873">
    <property type="entry name" value="ENaC"/>
</dbReference>
<accession>A0A8X6UQH2</accession>
<dbReference type="GO" id="GO:0015280">
    <property type="term" value="F:ligand-gated sodium channel activity"/>
    <property type="evidence" value="ECO:0007669"/>
    <property type="project" value="TreeGrafter"/>
</dbReference>
<evidence type="ECO:0000256" key="11">
    <source>
        <dbReference type="ARBA" id="ARBA00023303"/>
    </source>
</evidence>
<sequence length="503" mass="57967">MIIKNKGKFLKAAVVIICLTGFLLQTFQFLLLYWTYPTVVDIQVSVPSEIEMPAISICSGDGIRPAFVCDLGPFCTRENMFKFINVCEAMPTFCVNGRPPVGFRAVTFYKFFSDTDLNATITDMLRLPLREYFKCTIVSGASERECDIDNAVIGSYYSDGNSPSFCYTINTLWSRPDIEIQKIKKSEKIQIEFFIDTTYTGGNVSLDEVQSPRFNPLSSSAVQMAIHSPYIVASPYVSGVGFLGGKDYRVKIKADEKHLLPPPYQTNCTDYMPQWRARGGVGPLNQIMVIQECKLNATVTELGCVPFYIDYPHNETVCKYCENCPNITRIGDNCTNLLRLYNQPCDFLTYHMEVEEKLVTIKKQLKSNFMRWTESLYFKEKGYNCTFEKLFTPRCQTIHVEVVFDEFEITNMTYNPKFESLELFSVIGGYMGMYLGVSIVAVYDFAELVIQAIYKFSKKRKHSRKKRKLQKNKMWKKKEFKDSYSSDFRRRKIVSAWAIRNIY</sequence>
<evidence type="ECO:0000256" key="6">
    <source>
        <dbReference type="ARBA" id="ARBA00022989"/>
    </source>
</evidence>
<keyword evidence="4 12" id="KW-0894">Sodium channel</keyword>
<protein>
    <submittedName>
        <fullName evidence="14">Uncharacterized protein</fullName>
    </submittedName>
</protein>
<keyword evidence="5 12" id="KW-0812">Transmembrane</keyword>